<dbReference type="InterPro" id="IPR001841">
    <property type="entry name" value="Znf_RING"/>
</dbReference>
<evidence type="ECO:0000313" key="6">
    <source>
        <dbReference type="EMBL" id="OZC10168.1"/>
    </source>
</evidence>
<evidence type="ECO:0000256" key="3">
    <source>
        <dbReference type="ARBA" id="ARBA00022833"/>
    </source>
</evidence>
<keyword evidence="7" id="KW-1185">Reference proteome</keyword>
<dbReference type="InterPro" id="IPR017907">
    <property type="entry name" value="Znf_RING_CS"/>
</dbReference>
<proteinExistence type="predicted"/>
<gene>
    <name evidence="6" type="ORF">X798_02758</name>
</gene>
<sequence length="626" mass="71921">MKQNNLNSSKTTTNTANITNITACINKVGFSAQNAEYDSIHCGLCFEPFHIKKRLPKSLPCEHNFCEQCIFSLCCHQQYYLLDSINCPTCCTEFSTTTALAATTNYGLCQLLEKGQLQQMETINDANITVIHVPDINCITKDRLVRLYSWHKNSRPSFASRRCQMMQCTDCSRKMNEKKCRKEARFCAKCFSVKKEDDDCLRMICLECCVNRHNGHRLITLSELECEHQKLIKDLRNLQQSIQKINKWLEASLKMLSEDSTMPATDCVALHKTKQNLRNECEADMKFALSVLENGDTIPLPPTVLQRMRQHQYHNSARLHKLLHFIEKCNGSTNERHNRSIKLDTSMSHSSLFSLKRQTRITLSNSVSDDRSVAEAISAVLAVTFDRRSRSENVNRVAVVEKAMKVLGRKSSTKAVRRAALLCCAKQLREFIDESTIRQSVLLYIDAYLHIFYQLNLLVTRFPSDENNQDVTVIKRSDIWKLIQLVYSDLMRCAAKHWRSEESERVDLVDDLAFLCFLYSDVCDEATITICMIEAARSRAAAAAAAISTSDDACKKINRVEDDGRLILNIRLNLIDKHLLECRRVQKLQPSRATTVIRLRKCILQQSLKHIWKLLFGCFHKSMRHR</sequence>
<dbReference type="Proteomes" id="UP000242913">
    <property type="component" value="Unassembled WGS sequence"/>
</dbReference>
<dbReference type="AlphaFoldDB" id="A0A238BZU5"/>
<keyword evidence="3" id="KW-0862">Zinc</keyword>
<keyword evidence="1" id="KW-0479">Metal-binding</keyword>
<evidence type="ECO:0000313" key="7">
    <source>
        <dbReference type="Proteomes" id="UP000242913"/>
    </source>
</evidence>
<dbReference type="InterPro" id="IPR013083">
    <property type="entry name" value="Znf_RING/FYVE/PHD"/>
</dbReference>
<evidence type="ECO:0000259" key="5">
    <source>
        <dbReference type="PROSITE" id="PS50089"/>
    </source>
</evidence>
<evidence type="ECO:0000256" key="1">
    <source>
        <dbReference type="ARBA" id="ARBA00022723"/>
    </source>
</evidence>
<protein>
    <recommendedName>
        <fullName evidence="5">RING-type domain-containing protein</fullName>
    </recommendedName>
</protein>
<dbReference type="Gene3D" id="3.30.40.10">
    <property type="entry name" value="Zinc/RING finger domain, C3HC4 (zinc finger)"/>
    <property type="match status" value="1"/>
</dbReference>
<evidence type="ECO:0000256" key="2">
    <source>
        <dbReference type="ARBA" id="ARBA00022771"/>
    </source>
</evidence>
<feature type="domain" description="RING-type" evidence="5">
    <location>
        <begin position="42"/>
        <end position="90"/>
    </location>
</feature>
<keyword evidence="2 4" id="KW-0863">Zinc-finger</keyword>
<organism evidence="6 7">
    <name type="scientific">Onchocerca flexuosa</name>
    <dbReference type="NCBI Taxonomy" id="387005"/>
    <lineage>
        <taxon>Eukaryota</taxon>
        <taxon>Metazoa</taxon>
        <taxon>Ecdysozoa</taxon>
        <taxon>Nematoda</taxon>
        <taxon>Chromadorea</taxon>
        <taxon>Rhabditida</taxon>
        <taxon>Spirurina</taxon>
        <taxon>Spiruromorpha</taxon>
        <taxon>Filarioidea</taxon>
        <taxon>Onchocercidae</taxon>
        <taxon>Onchocerca</taxon>
    </lineage>
</organism>
<dbReference type="PROSITE" id="PS50089">
    <property type="entry name" value="ZF_RING_2"/>
    <property type="match status" value="1"/>
</dbReference>
<dbReference type="PROSITE" id="PS00518">
    <property type="entry name" value="ZF_RING_1"/>
    <property type="match status" value="1"/>
</dbReference>
<name>A0A238BZU5_9BILA</name>
<dbReference type="SUPFAM" id="SSF57850">
    <property type="entry name" value="RING/U-box"/>
    <property type="match status" value="1"/>
</dbReference>
<dbReference type="OrthoDB" id="252722at2759"/>
<reference evidence="6 7" key="1">
    <citation type="submission" date="2015-12" db="EMBL/GenBank/DDBJ databases">
        <title>Draft genome of the nematode, Onchocerca flexuosa.</title>
        <authorList>
            <person name="Mitreva M."/>
        </authorList>
    </citation>
    <scope>NUCLEOTIDE SEQUENCE [LARGE SCALE GENOMIC DNA]</scope>
    <source>
        <strain evidence="6">Red Deer</strain>
    </source>
</reference>
<dbReference type="SMART" id="SM00184">
    <property type="entry name" value="RING"/>
    <property type="match status" value="1"/>
</dbReference>
<dbReference type="EMBL" id="KZ269988">
    <property type="protein sequence ID" value="OZC10168.1"/>
    <property type="molecule type" value="Genomic_DNA"/>
</dbReference>
<evidence type="ECO:0000256" key="4">
    <source>
        <dbReference type="PROSITE-ProRule" id="PRU00175"/>
    </source>
</evidence>
<dbReference type="GO" id="GO:0008270">
    <property type="term" value="F:zinc ion binding"/>
    <property type="evidence" value="ECO:0007669"/>
    <property type="project" value="UniProtKB-KW"/>
</dbReference>
<accession>A0A238BZU5</accession>